<dbReference type="GO" id="GO:0004017">
    <property type="term" value="F:AMP kinase activity"/>
    <property type="evidence" value="ECO:0000318"/>
    <property type="project" value="GO_Central"/>
</dbReference>
<evidence type="ECO:0000256" key="4">
    <source>
        <dbReference type="ARBA" id="ARBA00022552"/>
    </source>
</evidence>
<evidence type="ECO:0000256" key="1">
    <source>
        <dbReference type="ARBA" id="ARBA00000582"/>
    </source>
</evidence>
<keyword evidence="9 10" id="KW-0539">Nucleus</keyword>
<dbReference type="PANTHER" id="PTHR12595:SF0">
    <property type="entry name" value="ADENYLATE KINASE ISOENZYME 6"/>
    <property type="match status" value="1"/>
</dbReference>
<comment type="catalytic activity">
    <reaction evidence="1 10">
        <text>AMP + ATP = 2 ADP</text>
        <dbReference type="Rhea" id="RHEA:12973"/>
        <dbReference type="ChEBI" id="CHEBI:30616"/>
        <dbReference type="ChEBI" id="CHEBI:456215"/>
        <dbReference type="ChEBI" id="CHEBI:456216"/>
        <dbReference type="EC" id="2.7.4.3"/>
    </reaction>
</comment>
<proteinExistence type="inferred from homology"/>
<dbReference type="InterPro" id="IPR027417">
    <property type="entry name" value="P-loop_NTPase"/>
</dbReference>
<dbReference type="GO" id="GO:0005634">
    <property type="term" value="C:nucleus"/>
    <property type="evidence" value="ECO:0000318"/>
    <property type="project" value="GO_Central"/>
</dbReference>
<evidence type="ECO:0000256" key="11">
    <source>
        <dbReference type="SAM" id="MobiDB-lite"/>
    </source>
</evidence>
<accession>A0A022PX98</accession>
<protein>
    <recommendedName>
        <fullName evidence="10">Adenylate kinase isoenzyme 6 homolog</fullName>
        <shortName evidence="10">AK6</shortName>
        <ecNumber evidence="10">2.7.4.3</ecNumber>
    </recommendedName>
    <alternativeName>
        <fullName evidence="10">Dual activity adenylate kinase/ATPase</fullName>
        <shortName evidence="10">AK/ATPase</shortName>
    </alternativeName>
</protein>
<evidence type="ECO:0000256" key="7">
    <source>
        <dbReference type="ARBA" id="ARBA00022777"/>
    </source>
</evidence>
<keyword evidence="7 10" id="KW-0418">Kinase</keyword>
<dbReference type="Gene3D" id="3.40.50.300">
    <property type="entry name" value="P-loop containing nucleotide triphosphate hydrolases"/>
    <property type="match status" value="1"/>
</dbReference>
<dbReference type="GO" id="GO:0005524">
    <property type="term" value="F:ATP binding"/>
    <property type="evidence" value="ECO:0000318"/>
    <property type="project" value="GO_Central"/>
</dbReference>
<keyword evidence="5 10" id="KW-0808">Transferase</keyword>
<dbReference type="InterPro" id="IPR020618">
    <property type="entry name" value="Adenyl_kinase_AK6"/>
</dbReference>
<comment type="function">
    <text evidence="10">Broad-specificity nucleoside monophosphate (NMP) kinase that catalyzes the reversible transfer of the terminal phosphate group between nucleoside triphosphates and monophosphates. Has also ATPase activity. Involved in the late cytoplasmic maturation steps of the 40S ribosomal particles, specifically 18S rRNA maturation. While NMP activity is not required for ribosome maturation, ATPase activity is. Associates transiently with small ribosomal subunit protein uS11. ATP hydrolysis breaks the interaction with uS11. May temporarily remove uS11 from the ribosome to enable a conformational change of the ribosomal RNA that is needed for the final maturation step of the small ribosomal subunit. Its NMP activity may have a role in nuclear energy homeostasis.</text>
</comment>
<sequence length="180" mass="20412">MAQNGGGRKKRERPNILITGTPGTGKSTTSVALAEAASLRHINIGDLVKEKNLHDGWDDEFDCYIINEDLVCDELEDLMEQGGNIVDHHGCDFFPERWFDYVVVLQTDNSVLYDRLTKRGYEGKKLSNNIECEIFQVLLEEARDSYKEDIVVALKSDNIDDIDTNVSTLSDWVRNWSSLP</sequence>
<evidence type="ECO:0000313" key="12">
    <source>
        <dbReference type="EMBL" id="EYU18875.1"/>
    </source>
</evidence>
<dbReference type="AlphaFoldDB" id="A0A022PX98"/>
<dbReference type="Pfam" id="PF13238">
    <property type="entry name" value="AAA_18"/>
    <property type="match status" value="1"/>
</dbReference>
<keyword evidence="6 10" id="KW-0547">Nucleotide-binding</keyword>
<feature type="binding site" evidence="10">
    <location>
        <position position="26"/>
    </location>
    <ligand>
        <name>ATP</name>
        <dbReference type="ChEBI" id="CHEBI:30616"/>
    </ligand>
</feature>
<evidence type="ECO:0000256" key="6">
    <source>
        <dbReference type="ARBA" id="ARBA00022741"/>
    </source>
</evidence>
<feature type="binding site" evidence="10">
    <location>
        <position position="23"/>
    </location>
    <ligand>
        <name>ATP</name>
        <dbReference type="ChEBI" id="CHEBI:30616"/>
    </ligand>
</feature>
<reference evidence="12 13" key="1">
    <citation type="journal article" date="2013" name="Proc. Natl. Acad. Sci. U.S.A.">
        <title>Fine-scale variation in meiotic recombination in Mimulus inferred from population shotgun sequencing.</title>
        <authorList>
            <person name="Hellsten U."/>
            <person name="Wright K.M."/>
            <person name="Jenkins J."/>
            <person name="Shu S."/>
            <person name="Yuan Y."/>
            <person name="Wessler S.R."/>
            <person name="Schmutz J."/>
            <person name="Willis J.H."/>
            <person name="Rokhsar D.S."/>
        </authorList>
    </citation>
    <scope>NUCLEOTIDE SEQUENCE [LARGE SCALE GENOMIC DNA]</scope>
    <source>
        <strain evidence="13">cv. DUN x IM62</strain>
    </source>
</reference>
<dbReference type="Proteomes" id="UP000030748">
    <property type="component" value="Unassembled WGS sequence"/>
</dbReference>
<keyword evidence="2 10" id="KW-0963">Cytoplasm</keyword>
<comment type="similarity">
    <text evidence="10">Belongs to the adenylate kinase family. AK6 subfamily.</text>
</comment>
<feature type="region of interest" description="NMPbind" evidence="10">
    <location>
        <begin position="43"/>
        <end position="66"/>
    </location>
</feature>
<feature type="binding site" evidence="10">
    <location>
        <position position="119"/>
    </location>
    <ligand>
        <name>ATP</name>
        <dbReference type="ChEBI" id="CHEBI:30616"/>
    </ligand>
</feature>
<dbReference type="STRING" id="4155.A0A022PX98"/>
<keyword evidence="13" id="KW-1185">Reference proteome</keyword>
<evidence type="ECO:0000256" key="10">
    <source>
        <dbReference type="HAMAP-Rule" id="MF_03173"/>
    </source>
</evidence>
<keyword evidence="4 10" id="KW-0698">rRNA processing</keyword>
<dbReference type="OMA" id="QCEIFGT"/>
<dbReference type="KEGG" id="egt:105949057"/>
<dbReference type="OrthoDB" id="10251185at2759"/>
<dbReference type="EMBL" id="KI632313">
    <property type="protein sequence ID" value="EYU18875.1"/>
    <property type="molecule type" value="Genomic_DNA"/>
</dbReference>
<dbReference type="eggNOG" id="KOG3347">
    <property type="taxonomic scope" value="Eukaryota"/>
</dbReference>
<keyword evidence="3 10" id="KW-0690">Ribosome biogenesis</keyword>
<gene>
    <name evidence="12" type="ORF">MIMGU_mgv1a014722mg</name>
</gene>
<feature type="binding site" evidence="10">
    <location>
        <position position="28"/>
    </location>
    <ligand>
        <name>ATP</name>
        <dbReference type="ChEBI" id="CHEBI:30616"/>
    </ligand>
</feature>
<dbReference type="GO" id="GO:0042274">
    <property type="term" value="P:ribosomal small subunit biogenesis"/>
    <property type="evidence" value="ECO:0007669"/>
    <property type="project" value="UniProtKB-UniRule"/>
</dbReference>
<organism evidence="12 13">
    <name type="scientific">Erythranthe guttata</name>
    <name type="common">Yellow monkey flower</name>
    <name type="synonym">Mimulus guttatus</name>
    <dbReference type="NCBI Taxonomy" id="4155"/>
    <lineage>
        <taxon>Eukaryota</taxon>
        <taxon>Viridiplantae</taxon>
        <taxon>Streptophyta</taxon>
        <taxon>Embryophyta</taxon>
        <taxon>Tracheophyta</taxon>
        <taxon>Spermatophyta</taxon>
        <taxon>Magnoliopsida</taxon>
        <taxon>eudicotyledons</taxon>
        <taxon>Gunneridae</taxon>
        <taxon>Pentapetalae</taxon>
        <taxon>asterids</taxon>
        <taxon>lamiids</taxon>
        <taxon>Lamiales</taxon>
        <taxon>Phrymaceae</taxon>
        <taxon>Erythranthe</taxon>
    </lineage>
</organism>
<dbReference type="SUPFAM" id="SSF52540">
    <property type="entry name" value="P-loop containing nucleoside triphosphate hydrolases"/>
    <property type="match status" value="1"/>
</dbReference>
<evidence type="ECO:0000313" key="13">
    <source>
        <dbReference type="Proteomes" id="UP000030748"/>
    </source>
</evidence>
<evidence type="ECO:0000256" key="8">
    <source>
        <dbReference type="ARBA" id="ARBA00022840"/>
    </source>
</evidence>
<dbReference type="PhylomeDB" id="A0A022PX98"/>
<keyword evidence="8 10" id="KW-0067">ATP-binding</keyword>
<comment type="catalytic activity">
    <reaction evidence="10">
        <text>ATP + H2O = ADP + phosphate + H(+)</text>
        <dbReference type="Rhea" id="RHEA:13065"/>
        <dbReference type="ChEBI" id="CHEBI:15377"/>
        <dbReference type="ChEBI" id="CHEBI:15378"/>
        <dbReference type="ChEBI" id="CHEBI:30616"/>
        <dbReference type="ChEBI" id="CHEBI:43474"/>
        <dbReference type="ChEBI" id="CHEBI:456216"/>
    </reaction>
</comment>
<feature type="binding site" evidence="10">
    <location>
        <position position="27"/>
    </location>
    <ligand>
        <name>ATP</name>
        <dbReference type="ChEBI" id="CHEBI:30616"/>
    </ligand>
</feature>
<dbReference type="HAMAP" id="MF_00039">
    <property type="entry name" value="Adenylate_kinase_AK6"/>
    <property type="match status" value="1"/>
</dbReference>
<evidence type="ECO:0000256" key="3">
    <source>
        <dbReference type="ARBA" id="ARBA00022517"/>
    </source>
</evidence>
<comment type="caution">
    <text evidence="10">Lacks conserved residue(s) required for the propagation of feature annotation.</text>
</comment>
<dbReference type="FunFam" id="3.40.50.300:FF:000372">
    <property type="entry name" value="Adenylate kinase isoenzyme 6 homolog"/>
    <property type="match status" value="1"/>
</dbReference>
<feature type="region of interest" description="LID" evidence="10">
    <location>
        <begin position="118"/>
        <end position="128"/>
    </location>
</feature>
<comment type="subunit">
    <text evidence="10">Interacts with small ribosomal subunit protein uS11. Not a structural component of 43S pre-ribosomes, but transiently interacts with them by binding to uS11.</text>
</comment>
<dbReference type="GO" id="GO:0006364">
    <property type="term" value="P:rRNA processing"/>
    <property type="evidence" value="ECO:0007669"/>
    <property type="project" value="UniProtKB-KW"/>
</dbReference>
<dbReference type="PANTHER" id="PTHR12595">
    <property type="entry name" value="POS9-ACTIVATING FACTOR FAP7-RELATED"/>
    <property type="match status" value="1"/>
</dbReference>
<dbReference type="EC" id="2.7.4.3" evidence="10"/>
<dbReference type="GO" id="GO:0016887">
    <property type="term" value="F:ATP hydrolysis activity"/>
    <property type="evidence" value="ECO:0007669"/>
    <property type="project" value="UniProtKB-UniRule"/>
</dbReference>
<evidence type="ECO:0000256" key="5">
    <source>
        <dbReference type="ARBA" id="ARBA00022679"/>
    </source>
</evidence>
<feature type="region of interest" description="Disordered" evidence="11">
    <location>
        <begin position="1"/>
        <end position="24"/>
    </location>
</feature>
<evidence type="ECO:0000256" key="2">
    <source>
        <dbReference type="ARBA" id="ARBA00022490"/>
    </source>
</evidence>
<evidence type="ECO:0000256" key="9">
    <source>
        <dbReference type="ARBA" id="ARBA00023242"/>
    </source>
</evidence>
<feature type="binding site" evidence="10">
    <location>
        <position position="25"/>
    </location>
    <ligand>
        <name>ATP</name>
        <dbReference type="ChEBI" id="CHEBI:30616"/>
    </ligand>
</feature>
<name>A0A022PX98_ERYGU</name>
<comment type="subcellular location">
    <subcellularLocation>
        <location evidence="10">Cytoplasm</location>
    </subcellularLocation>
    <subcellularLocation>
        <location evidence="10">Nucleus</location>
    </subcellularLocation>
</comment>
<dbReference type="GO" id="GO:0005737">
    <property type="term" value="C:cytoplasm"/>
    <property type="evidence" value="ECO:0000318"/>
    <property type="project" value="GO_Central"/>
</dbReference>